<feature type="coiled-coil region" evidence="6">
    <location>
        <begin position="1400"/>
        <end position="1427"/>
    </location>
</feature>
<dbReference type="InterPro" id="IPR015819">
    <property type="entry name" value="Lipid_transp_b-sht_shell"/>
</dbReference>
<dbReference type="InterPro" id="IPR015255">
    <property type="entry name" value="Vitellinogen_open_b-sht"/>
</dbReference>
<keyword evidence="8" id="KW-0812">Transmembrane</keyword>
<dbReference type="InterPro" id="IPR015816">
    <property type="entry name" value="Vitellinogen_b-sht_N"/>
</dbReference>
<evidence type="ECO:0000256" key="7">
    <source>
        <dbReference type="SAM" id="MobiDB-lite"/>
    </source>
</evidence>
<evidence type="ECO:0000256" key="1">
    <source>
        <dbReference type="ARBA" id="ARBA00022729"/>
    </source>
</evidence>
<dbReference type="Gene3D" id="2.30.230.10">
    <property type="entry name" value="Lipovitellin, beta-sheet shell regions, chain A"/>
    <property type="match status" value="1"/>
</dbReference>
<evidence type="ECO:0000256" key="2">
    <source>
        <dbReference type="ARBA" id="ARBA00022761"/>
    </source>
</evidence>
<dbReference type="Pfam" id="PF09172">
    <property type="entry name" value="Vit_open_b-sht"/>
    <property type="match status" value="1"/>
</dbReference>
<feature type="compositionally biased region" description="Basic and acidic residues" evidence="7">
    <location>
        <begin position="1895"/>
        <end position="1910"/>
    </location>
</feature>
<dbReference type="SUPFAM" id="SSF48431">
    <property type="entry name" value="Lipovitellin-phosvitin complex, superhelical domain"/>
    <property type="match status" value="1"/>
</dbReference>
<evidence type="ECO:0000256" key="3">
    <source>
        <dbReference type="ARBA" id="ARBA00023157"/>
    </source>
</evidence>
<keyword evidence="2" id="KW-0758">Storage protein</keyword>
<evidence type="ECO:0000259" key="9">
    <source>
        <dbReference type="PROSITE" id="PS51211"/>
    </source>
</evidence>
<dbReference type="SMART" id="SM01169">
    <property type="entry name" value="DUF1943"/>
    <property type="match status" value="1"/>
</dbReference>
<dbReference type="PANTHER" id="PTHR23345">
    <property type="entry name" value="VITELLOGENIN-RELATED"/>
    <property type="match status" value="1"/>
</dbReference>
<reference evidence="11" key="1">
    <citation type="journal article" date="2023" name="PLoS Negl. Trop. Dis.">
        <title>A genome sequence for Biomphalaria pfeifferi, the major vector snail for the human-infecting parasite Schistosoma mansoni.</title>
        <authorList>
            <person name="Bu L."/>
            <person name="Lu L."/>
            <person name="Laidemitt M.R."/>
            <person name="Zhang S.M."/>
            <person name="Mutuku M."/>
            <person name="Mkoji G."/>
            <person name="Steinauer M."/>
            <person name="Loker E.S."/>
        </authorList>
    </citation>
    <scope>NUCLEOTIDE SEQUENCE</scope>
    <source>
        <strain evidence="11">KasaAsao</strain>
    </source>
</reference>
<protein>
    <submittedName>
        <fullName evidence="11">Vitellogenin-4</fullName>
    </submittedName>
</protein>
<dbReference type="PROSITE" id="PS51211">
    <property type="entry name" value="VITELLOGENIN"/>
    <property type="match status" value="1"/>
</dbReference>
<dbReference type="Gene3D" id="2.20.80.10">
    <property type="entry name" value="Lipovitellin-phosvitin complex, chain A, domain 4"/>
    <property type="match status" value="1"/>
</dbReference>
<organism evidence="11 12">
    <name type="scientific">Biomphalaria pfeifferi</name>
    <name type="common">Bloodfluke planorb</name>
    <name type="synonym">Freshwater snail</name>
    <dbReference type="NCBI Taxonomy" id="112525"/>
    <lineage>
        <taxon>Eukaryota</taxon>
        <taxon>Metazoa</taxon>
        <taxon>Spiralia</taxon>
        <taxon>Lophotrochozoa</taxon>
        <taxon>Mollusca</taxon>
        <taxon>Gastropoda</taxon>
        <taxon>Heterobranchia</taxon>
        <taxon>Euthyneura</taxon>
        <taxon>Panpulmonata</taxon>
        <taxon>Hygrophila</taxon>
        <taxon>Lymnaeoidea</taxon>
        <taxon>Planorbidae</taxon>
        <taxon>Biomphalaria</taxon>
    </lineage>
</organism>
<keyword evidence="3" id="KW-1015">Disulfide bond</keyword>
<comment type="caution">
    <text evidence="5">Lacks conserved residue(s) required for the propagation of feature annotation.</text>
</comment>
<gene>
    <name evidence="11" type="ORF">Bpfe_007577</name>
</gene>
<dbReference type="SUPFAM" id="SSF56968">
    <property type="entry name" value="Lipovitellin-phosvitin complex, beta-sheet shell regions"/>
    <property type="match status" value="2"/>
</dbReference>
<dbReference type="SMART" id="SM00638">
    <property type="entry name" value="LPD_N"/>
    <property type="match status" value="1"/>
</dbReference>
<keyword evidence="12" id="KW-1185">Reference proteome</keyword>
<proteinExistence type="predicted"/>
<dbReference type="PANTHER" id="PTHR23345:SF15">
    <property type="entry name" value="VITELLOGENIN 1-RELATED"/>
    <property type="match status" value="1"/>
</dbReference>
<dbReference type="InterPro" id="IPR050733">
    <property type="entry name" value="Vitellogenin/Apolipophorin"/>
</dbReference>
<reference evidence="11" key="2">
    <citation type="submission" date="2023-04" db="EMBL/GenBank/DDBJ databases">
        <authorList>
            <person name="Bu L."/>
            <person name="Lu L."/>
            <person name="Laidemitt M.R."/>
            <person name="Zhang S.M."/>
            <person name="Mutuku M."/>
            <person name="Mkoji G."/>
            <person name="Steinauer M."/>
            <person name="Loker E.S."/>
        </authorList>
    </citation>
    <scope>NUCLEOTIDE SEQUENCE</scope>
    <source>
        <strain evidence="11">KasaAsao</strain>
        <tissue evidence="11">Whole Snail</tissue>
    </source>
</reference>
<keyword evidence="8" id="KW-0472">Membrane</keyword>
<evidence type="ECO:0000256" key="5">
    <source>
        <dbReference type="PROSITE-ProRule" id="PRU00557"/>
    </source>
</evidence>
<evidence type="ECO:0000313" key="12">
    <source>
        <dbReference type="Proteomes" id="UP001233172"/>
    </source>
</evidence>
<keyword evidence="4" id="KW-0325">Glycoprotein</keyword>
<evidence type="ECO:0000256" key="6">
    <source>
        <dbReference type="SAM" id="Coils"/>
    </source>
</evidence>
<name>A0AAD8BZC0_BIOPF</name>
<dbReference type="Gene3D" id="1.25.10.20">
    <property type="entry name" value="Vitellinogen, superhelical"/>
    <property type="match status" value="1"/>
</dbReference>
<evidence type="ECO:0000256" key="8">
    <source>
        <dbReference type="SAM" id="Phobius"/>
    </source>
</evidence>
<dbReference type="PROSITE" id="PS51233">
    <property type="entry name" value="VWFD"/>
    <property type="match status" value="1"/>
</dbReference>
<keyword evidence="1" id="KW-0732">Signal</keyword>
<keyword evidence="6" id="KW-0175">Coiled coil</keyword>
<dbReference type="InterPro" id="IPR001747">
    <property type="entry name" value="Vitellogenin_N"/>
</dbReference>
<feature type="domain" description="Vitellogenin" evidence="9">
    <location>
        <begin position="28"/>
        <end position="738"/>
    </location>
</feature>
<sequence>MGDNYEILRKMLLPWIVALAGLTVTTIVAEREEYVYEYNTQILTGLPLHSSIHSGYRVNAIARVQFSTKSKVNVQFENIRLYNIRQPITQIEAHENLIPEEYLKELTGSESTVIVESLTTPFGFDYENGQVKRVLLAKKEMEWSANAKRGFVSLFEIKLKTKRLPEDRQLLAGEDKSYTSSYKVLETSAAGICATLYTTECLSGNCSRQHVTKVRDYTQCLERPIYLQTKYDGFFPIGHSKDNPLTTGAVVKYLIEVYRGKPTILSAVAENRIVFSPYLNKGSVTTTVNQTLSLIQVKKSAIDIPDVFSLKVSLIMSLPSKSVDCQDPFELSKKSCNEPDLEVYSVDAIISQLKQAADNNLNIASRESLVHLGVVVEMLSVSPRTVIKSLWEKLKHSLNQTEQHARKILFNVLPHVGTEAAVNQVLDICSQDLDFEKCAIAFNILTLKATPTETLINKFISLVKQQDKMSPVMKQTAYLSLGSLGYKLAQAKNIQLKELMKIEQLMLTLQTENSEALVQKKREVEEKRYKIVNSFDKLGKNIVDTINELVVSGSKHSKILGLKALSNSGLPHAVPIFNKILANHEPHLYFRILAVLGHRRMYFDRTVREESLKTLLAVYNDKTEVNEVRSWAFITLMQLHPELPVIQTIARNLNSEKDAYVSGLVLSYLSSHANTTFYPFTTFVKNCSDALKFAPRSNLNYQRSFTNLVTKMYDSAKIGKVLSVTSIGSMNRFESWSFNLDTYVFGLYSNFLEVGINSMEVSQFLNKLFGPQGLLTMNKSIFDMLKRNKKSASPQEMIEDIFKVLKIKSRKGGMPAAHLYLRLMGHELRYLDLSEYISSLMANGKMSIYNNSSSVFPSLPLDVKTMYYLMNTKMTLPTEAGYPVSLKLKISKTLNVKGSVSLSVEPTIFEDERMGWPPKKVSASLDFRPKGVMEIYGSMGLDAHYMKRVASFRALVEFAMPIQKNISYDLSTRKFKLASIVPEINKPLVKFLIQQYSESVTLTNNFTATHVDQLPLCAHKVIPINKFYDLNVLGYKVGFVGQLPYQFDWQNPLHIMGGKTYIRLMKKPMKDSPKVVTLTGQLVFPLEINSAAQNFSRDEVSQRVPISKVTNSFNQEETSYRQVIDPVDLDKEAISMHQLINKFEEVTERTTIPLHHVPETRGIILSLDASTQKTVRKSQVEALWSRLDNGRITSAFIRLWKSPMPDYTPKEWQMVTEFRKTYPVKVHEPKDTLSATWQKEILRDLQYSVSKSSHQASNYLLHSTLLSEINELNYPGMMRTPTSRLLDNLVPEQLYMVMDKVEVLKNRWQKYWAKLVSLHEKVTEENKRIVDPDDSKRDSNILCYINKVLKIQSTMNFDLDEIIKEKSVHCSELPIIQWIHFYYTTMINDLTELIPGYITKDIVLAQVQNIQNLMKQAKENQESIIKKMKQVFTLSLSDNVEKQIKEKGNNFEMYKDYDVDQNAETDALYQVLAQLSLFQLEVIETLQKYNSRQQSCDIELIKCLTSETRNNITFFDQIWKDTPIYANNVIDTMLLVTIQNELIIHLLNVNSKLSLITPITKSKEDTAKANSESFNLKIESLDLGQRVSSLNKRRMLLDVTSASLSEQELPIYNELKSIYRKLMVDRRIFEVNFAYNKLTHHDADVSETEVNKLLVSLNTYTTKLAELQKNVIDLDSNPNVYLATEFLGIIGSLRTTVDFCRPTLMAVTSPKKNIWIENFDAVSNNIQQLASAMSLIFDKFVTRTDEDQQTRLLFHPLDQNYQDIQKVIYDQDLLYQRLTRLVQDNDPANFKLLQLISEIERLQELLKKTEPILLDHLQHKTTTLSFVSSYLQAFKKQRKIYQIIQTTLEDKNGEDENKVLAKFNELEKLHSKMEVQIYQLLSEKKSSNTYQSENNAHKMSDRDEDTHPDLSSDDLPTYFSVITGTLNVSWGYTKTLENCFKVQMIATRSVQQLVHLYKQIDSKVRSTNVENAINDQLAGETWRYEKVMRRMNTYNHLHLTALYDKKVLPPWMLQLSQCLHESLKYYYWNHYTRHEPIESVSSDRTDVIVDLSESYKDMNMFLMTGEETNKFLNIPAPYLLNKLKFNQNYKTIYDELTSSLSGGQTPAQCIISQESIRTFDQVTYPIHDTLGSCRAILAMDCSDEKTFAINMIRANSSSMSNAFQLLYESIEVEIQPSIVDILVKVNGNIIELEENKPVSFTKLLQYQGTEKYLIITKRDLGVLFSLPLAGISVHMDSLLLKIQVSELFKGRLCGLCGNFDYQVSWEYEGPSYEIYRTSKSFTYAYVLPDQTCPIPKDYKSDVEYYPPEKIVDLSQGIKRLKINKQLSNKSKGKKFKSRKSKTIQKLANLNPI</sequence>
<dbReference type="InterPro" id="IPR011030">
    <property type="entry name" value="Lipovitellin_superhlx_dom"/>
</dbReference>
<evidence type="ECO:0000313" key="11">
    <source>
        <dbReference type="EMBL" id="KAK0062857.1"/>
    </source>
</evidence>
<dbReference type="GO" id="GO:0045735">
    <property type="term" value="F:nutrient reservoir activity"/>
    <property type="evidence" value="ECO:0007669"/>
    <property type="project" value="UniProtKB-KW"/>
</dbReference>
<evidence type="ECO:0000259" key="10">
    <source>
        <dbReference type="PROSITE" id="PS51233"/>
    </source>
</evidence>
<dbReference type="GO" id="GO:0005319">
    <property type="term" value="F:lipid transporter activity"/>
    <property type="evidence" value="ECO:0007669"/>
    <property type="project" value="InterPro"/>
</dbReference>
<feature type="region of interest" description="Disordered" evidence="7">
    <location>
        <begin position="1888"/>
        <end position="1910"/>
    </location>
</feature>
<dbReference type="SMART" id="SM00216">
    <property type="entry name" value="VWD"/>
    <property type="match status" value="1"/>
</dbReference>
<accession>A0AAD8BZC0</accession>
<dbReference type="Proteomes" id="UP001233172">
    <property type="component" value="Unassembled WGS sequence"/>
</dbReference>
<feature type="coiled-coil region" evidence="6">
    <location>
        <begin position="1650"/>
        <end position="1677"/>
    </location>
</feature>
<dbReference type="Pfam" id="PF01347">
    <property type="entry name" value="Vitellogenin_N"/>
    <property type="match status" value="1"/>
</dbReference>
<feature type="domain" description="VWFD" evidence="10">
    <location>
        <begin position="2107"/>
        <end position="2293"/>
    </location>
</feature>
<dbReference type="Pfam" id="PF00094">
    <property type="entry name" value="VWD"/>
    <property type="match status" value="1"/>
</dbReference>
<comment type="caution">
    <text evidence="11">The sequence shown here is derived from an EMBL/GenBank/DDBJ whole genome shotgun (WGS) entry which is preliminary data.</text>
</comment>
<evidence type="ECO:0000256" key="4">
    <source>
        <dbReference type="ARBA" id="ARBA00023180"/>
    </source>
</evidence>
<dbReference type="EMBL" id="JASAOG010000023">
    <property type="protein sequence ID" value="KAK0062857.1"/>
    <property type="molecule type" value="Genomic_DNA"/>
</dbReference>
<dbReference type="InterPro" id="IPR001846">
    <property type="entry name" value="VWF_type-D"/>
</dbReference>
<feature type="transmembrane region" description="Helical" evidence="8">
    <location>
        <begin position="12"/>
        <end position="29"/>
    </location>
</feature>
<keyword evidence="8" id="KW-1133">Transmembrane helix</keyword>